<keyword evidence="1" id="KW-0812">Transmembrane</keyword>
<keyword evidence="1" id="KW-0472">Membrane</keyword>
<proteinExistence type="predicted"/>
<sequence length="267" mass="31332">MKDTFYTVSLTIAFSLLLLFMYYRVSNLEHKYETLKEANVRLKSNLPLTDAQIKERQFKEEMYIRQQEKDTTLILSVIGFSLVFAGFLSFKLFDDRVKIINTSFESSIHTVNSRIDAFIETINSITTNYETNYKNIEHTIYDLKNDFDYELVTLKQNEAKQALSNQNLNGYIFYSLYSYRFSAKCILYYRRIGSNLSENLLAFMNNSIESFRLDLISILSFDNTEKILLSVKDKETIVNLIKEINKVGDTKTFDKLNLVYSLLEFKD</sequence>
<dbReference type="AlphaFoldDB" id="A0A4Q1KML0"/>
<feature type="transmembrane region" description="Helical" evidence="1">
    <location>
        <begin position="72"/>
        <end position="93"/>
    </location>
</feature>
<reference evidence="3" key="1">
    <citation type="submission" date="2019-01" db="EMBL/GenBank/DDBJ databases">
        <title>Cytophagaceae bacterium strain CAR-16.</title>
        <authorList>
            <person name="Chen W.-M."/>
        </authorList>
    </citation>
    <scope>NUCLEOTIDE SEQUENCE [LARGE SCALE GENOMIC DNA]</scope>
    <source>
        <strain evidence="3">ICH-30</strain>
    </source>
</reference>
<keyword evidence="3" id="KW-1185">Reference proteome</keyword>
<evidence type="ECO:0000256" key="1">
    <source>
        <dbReference type="SAM" id="Phobius"/>
    </source>
</evidence>
<feature type="transmembrane region" description="Helical" evidence="1">
    <location>
        <begin position="6"/>
        <end position="23"/>
    </location>
</feature>
<protein>
    <submittedName>
        <fullName evidence="2">Uncharacterized protein</fullName>
    </submittedName>
</protein>
<name>A0A4Q1KML0_9FLAO</name>
<comment type="caution">
    <text evidence="2">The sequence shown here is derived from an EMBL/GenBank/DDBJ whole genome shotgun (WGS) entry which is preliminary data.</text>
</comment>
<accession>A0A4Q1KML0</accession>
<dbReference type="EMBL" id="SBKQ01000011">
    <property type="protein sequence ID" value="RXR30670.1"/>
    <property type="molecule type" value="Genomic_DNA"/>
</dbReference>
<gene>
    <name evidence="2" type="ORF">EQG68_11470</name>
</gene>
<organism evidence="2 3">
    <name type="scientific">Flavobacterium piscinae</name>
    <dbReference type="NCBI Taxonomy" id="2506424"/>
    <lineage>
        <taxon>Bacteria</taxon>
        <taxon>Pseudomonadati</taxon>
        <taxon>Bacteroidota</taxon>
        <taxon>Flavobacteriia</taxon>
        <taxon>Flavobacteriales</taxon>
        <taxon>Flavobacteriaceae</taxon>
        <taxon>Flavobacterium</taxon>
    </lineage>
</organism>
<dbReference type="Proteomes" id="UP000289734">
    <property type="component" value="Unassembled WGS sequence"/>
</dbReference>
<dbReference type="RefSeq" id="WP_129465024.1">
    <property type="nucleotide sequence ID" value="NZ_JACSXZ010000002.1"/>
</dbReference>
<evidence type="ECO:0000313" key="3">
    <source>
        <dbReference type="Proteomes" id="UP000289734"/>
    </source>
</evidence>
<dbReference type="OrthoDB" id="9913682at2"/>
<evidence type="ECO:0000313" key="2">
    <source>
        <dbReference type="EMBL" id="RXR30670.1"/>
    </source>
</evidence>
<keyword evidence="1" id="KW-1133">Transmembrane helix</keyword>